<evidence type="ECO:0000313" key="2">
    <source>
        <dbReference type="Proteomes" id="UP000032221"/>
    </source>
</evidence>
<dbReference type="PATRIC" id="fig|280871.6.peg.4846"/>
<comment type="caution">
    <text evidence="1">The sequence shown here is derived from an EMBL/GenBank/DDBJ whole genome shotgun (WGS) entry which is preliminary data.</text>
</comment>
<dbReference type="Proteomes" id="UP000032221">
    <property type="component" value="Unassembled WGS sequence"/>
</dbReference>
<dbReference type="EMBL" id="JXST01000040">
    <property type="protein sequence ID" value="KIU14619.1"/>
    <property type="molecule type" value="Genomic_DNA"/>
</dbReference>
<gene>
    <name evidence="1" type="ORF">TL10_23420</name>
</gene>
<sequence>MSTTLAAPTFRAALDAGLCWLYATEQPATALVERCGVRIISGDRIVRFLPVGMEGHPLIVLDARIPRWRPRPTECGIGTLPECELAAVAGQLRELGVASSRWHYHSTTGTIVLSVSAHPSLRAAIERFSAGCPWHHSQVCDAPISAGGQGCPWHTDGHNAAVWPSVAADVIDPARTISLLPSK</sequence>
<dbReference type="OrthoDB" id="4737099at2"/>
<keyword evidence="2" id="KW-1185">Reference proteome</keyword>
<reference evidence="1 2" key="1">
    <citation type="submission" date="2015-01" db="EMBL/GenBank/DDBJ databases">
        <title>Genome sequence of Mycobacterium llatzerense and Mycobacterium immunogenum recovered from brain abscess.</title>
        <authorList>
            <person name="Greninger A.L."/>
            <person name="Langelier C."/>
            <person name="Cunningham G."/>
            <person name="Chiu C.Y."/>
            <person name="Miller S."/>
        </authorList>
    </citation>
    <scope>NUCLEOTIDE SEQUENCE [LARGE SCALE GENOMIC DNA]</scope>
    <source>
        <strain evidence="1 2">CLUC14</strain>
    </source>
</reference>
<accession>A0A0D1JPY2</accession>
<dbReference type="STRING" id="280871.TL10_23420"/>
<evidence type="ECO:0000313" key="1">
    <source>
        <dbReference type="EMBL" id="KIU14619.1"/>
    </source>
</evidence>
<protein>
    <submittedName>
        <fullName evidence="1">Uncharacterized protein</fullName>
    </submittedName>
</protein>
<name>A0A0D1JPY2_9MYCO</name>
<organism evidence="1 2">
    <name type="scientific">Mycolicibacterium llatzerense</name>
    <dbReference type="NCBI Taxonomy" id="280871"/>
    <lineage>
        <taxon>Bacteria</taxon>
        <taxon>Bacillati</taxon>
        <taxon>Actinomycetota</taxon>
        <taxon>Actinomycetes</taxon>
        <taxon>Mycobacteriales</taxon>
        <taxon>Mycobacteriaceae</taxon>
        <taxon>Mycolicibacterium</taxon>
    </lineage>
</organism>
<proteinExistence type="predicted"/>
<dbReference type="RefSeq" id="WP_043987558.1">
    <property type="nucleotide sequence ID" value="NZ_JXST01000040.1"/>
</dbReference>
<dbReference type="AlphaFoldDB" id="A0A0D1JPY2"/>